<proteinExistence type="predicted"/>
<organism evidence="1 2">
    <name type="scientific">Singulisphaera acidiphila (strain ATCC BAA-1392 / DSM 18658 / VKM B-2454 / MOB10)</name>
    <dbReference type="NCBI Taxonomy" id="886293"/>
    <lineage>
        <taxon>Bacteria</taxon>
        <taxon>Pseudomonadati</taxon>
        <taxon>Planctomycetota</taxon>
        <taxon>Planctomycetia</taxon>
        <taxon>Isosphaerales</taxon>
        <taxon>Isosphaeraceae</taxon>
        <taxon>Singulisphaera</taxon>
    </lineage>
</organism>
<keyword evidence="2" id="KW-1185">Reference proteome</keyword>
<evidence type="ECO:0008006" key="3">
    <source>
        <dbReference type="Google" id="ProtNLM"/>
    </source>
</evidence>
<evidence type="ECO:0000313" key="1">
    <source>
        <dbReference type="EMBL" id="AGA28453.1"/>
    </source>
</evidence>
<reference evidence="1 2" key="1">
    <citation type="submission" date="2012-02" db="EMBL/GenBank/DDBJ databases">
        <title>Complete sequence of chromosome of Singulisphaera acidiphila DSM 18658.</title>
        <authorList>
            <consortium name="US DOE Joint Genome Institute (JGI-PGF)"/>
            <person name="Lucas S."/>
            <person name="Copeland A."/>
            <person name="Lapidus A."/>
            <person name="Glavina del Rio T."/>
            <person name="Dalin E."/>
            <person name="Tice H."/>
            <person name="Bruce D."/>
            <person name="Goodwin L."/>
            <person name="Pitluck S."/>
            <person name="Peters L."/>
            <person name="Ovchinnikova G."/>
            <person name="Chertkov O."/>
            <person name="Kyrpides N."/>
            <person name="Mavromatis K."/>
            <person name="Ivanova N."/>
            <person name="Brettin T."/>
            <person name="Detter J.C."/>
            <person name="Han C."/>
            <person name="Larimer F."/>
            <person name="Land M."/>
            <person name="Hauser L."/>
            <person name="Markowitz V."/>
            <person name="Cheng J.-F."/>
            <person name="Hugenholtz P."/>
            <person name="Woyke T."/>
            <person name="Wu D."/>
            <person name="Tindall B."/>
            <person name="Pomrenke H."/>
            <person name="Brambilla E."/>
            <person name="Klenk H.-P."/>
            <person name="Eisen J.A."/>
        </authorList>
    </citation>
    <scope>NUCLEOTIDE SEQUENCE [LARGE SCALE GENOMIC DNA]</scope>
    <source>
        <strain evidence="2">ATCC BAA-1392 / DSM 18658 / VKM B-2454 / MOB10</strain>
    </source>
</reference>
<dbReference type="SUPFAM" id="SSF159501">
    <property type="entry name" value="EreA/ChaN-like"/>
    <property type="match status" value="1"/>
</dbReference>
<gene>
    <name evidence="1" type="ordered locus">Sinac_4252</name>
</gene>
<sequence>MGGNGVRVPHFVIALAYLLSSLAIPSVSYAADLKPYPLPPAARADIEKLAASSNVLILGETHGTQEVPELTASLLEPLAKLDYHILAIEVPNKEQASLLAWAHGKTERVPDFFANPSGDGRGNAQLLSLVRIAVSPPFRWQVICFDDTESMLEQQRLILMQKKPTGGAEAPQLTAEDGIALWRARDAAMAANLLRETKSLKTTSKILAVCGNLHARVTNDMQDPDLSKLWPSFAGMLKQGQPAWRVSSVNIEFYRGAFFNEGKVRTIQGRPLEHAVVRSADQTGWNLELSLPEATPATFHFSK</sequence>
<dbReference type="Proteomes" id="UP000010798">
    <property type="component" value="Chromosome"/>
</dbReference>
<accession>L0DI18</accession>
<dbReference type="RefSeq" id="WP_015247581.1">
    <property type="nucleotide sequence ID" value="NC_019892.1"/>
</dbReference>
<dbReference type="OrthoDB" id="1409169at2"/>
<dbReference type="AlphaFoldDB" id="L0DI18"/>
<dbReference type="HOGENOM" id="CLU_917971_0_0_0"/>
<name>L0DI18_SINAD</name>
<dbReference type="KEGG" id="saci:Sinac_4252"/>
<protein>
    <recommendedName>
        <fullName evidence="3">Haem-binding uptake Tiki superfamily ChaN domain-containing protein</fullName>
    </recommendedName>
</protein>
<evidence type="ECO:0000313" key="2">
    <source>
        <dbReference type="Proteomes" id="UP000010798"/>
    </source>
</evidence>
<dbReference type="EMBL" id="CP003364">
    <property type="protein sequence ID" value="AGA28453.1"/>
    <property type="molecule type" value="Genomic_DNA"/>
</dbReference>